<dbReference type="KEGG" id="vg:55618843"/>
<dbReference type="RefSeq" id="YP_009848422.1">
    <property type="nucleotide sequence ID" value="NC_048784.1"/>
</dbReference>
<protein>
    <submittedName>
        <fullName evidence="2">Membrane protein</fullName>
    </submittedName>
</protein>
<proteinExistence type="predicted"/>
<reference evidence="2 3" key="1">
    <citation type="submission" date="2019-05" db="EMBL/GenBank/DDBJ databases">
        <authorList>
            <person name="Beaulieu J."/>
            <person name="Cox M."/>
            <person name="Nazim E."/>
            <person name="Robinson Z."/>
            <person name="Molloy S.D."/>
            <person name="Garlena R.A."/>
            <person name="Russell D.A."/>
            <person name="Pope W.H."/>
            <person name="Jacobs-Sera D."/>
            <person name="Hatfull G.F."/>
        </authorList>
    </citation>
    <scope>NUCLEOTIDE SEQUENCE [LARGE SCALE GENOMIC DNA]</scope>
</reference>
<dbReference type="EMBL" id="MK967393">
    <property type="protein sequence ID" value="QDM57095.1"/>
    <property type="molecule type" value="Genomic_DNA"/>
</dbReference>
<dbReference type="GeneID" id="55618843"/>
<dbReference type="Proteomes" id="UP000319882">
    <property type="component" value="Segment"/>
</dbReference>
<keyword evidence="1" id="KW-0472">Membrane</keyword>
<evidence type="ECO:0000313" key="3">
    <source>
        <dbReference type="Proteomes" id="UP000319882"/>
    </source>
</evidence>
<name>A0A515MK88_9CAUD</name>
<keyword evidence="3" id="KW-1185">Reference proteome</keyword>
<keyword evidence="1" id="KW-0812">Transmembrane</keyword>
<accession>A0A515MK88</accession>
<sequence>MNRFDQVVGAFDRLKGGVAWLWFALCASLIGLLGCLSQTLYMGSLVWVATGGSTAFILVRRRQLAARARSAEIAARADQQNLDYLAGLPSGVYGQFGPN</sequence>
<organism evidence="2 3">
    <name type="scientific">Rhodococcus phage Whack</name>
    <dbReference type="NCBI Taxonomy" id="2591132"/>
    <lineage>
        <taxon>Viruses</taxon>
        <taxon>Duplodnaviria</taxon>
        <taxon>Heunggongvirae</taxon>
        <taxon>Uroviricota</taxon>
        <taxon>Caudoviricetes</taxon>
        <taxon>Whackvirus</taxon>
        <taxon>Whackvirus whack</taxon>
    </lineage>
</organism>
<feature type="transmembrane region" description="Helical" evidence="1">
    <location>
        <begin position="16"/>
        <end position="34"/>
    </location>
</feature>
<gene>
    <name evidence="2" type="primary">32</name>
    <name evidence="2" type="ORF">SEA_WHACK_32</name>
</gene>
<feature type="transmembrane region" description="Helical" evidence="1">
    <location>
        <begin position="40"/>
        <end position="59"/>
    </location>
</feature>
<dbReference type="PROSITE" id="PS51257">
    <property type="entry name" value="PROKAR_LIPOPROTEIN"/>
    <property type="match status" value="1"/>
</dbReference>
<keyword evidence="1" id="KW-1133">Transmembrane helix</keyword>
<evidence type="ECO:0000256" key="1">
    <source>
        <dbReference type="SAM" id="Phobius"/>
    </source>
</evidence>
<evidence type="ECO:0000313" key="2">
    <source>
        <dbReference type="EMBL" id="QDM57095.1"/>
    </source>
</evidence>